<dbReference type="SUPFAM" id="SSF57716">
    <property type="entry name" value="Glucocorticoid receptor-like (DNA-binding domain)"/>
    <property type="match status" value="1"/>
</dbReference>
<dbReference type="InterPro" id="IPR000679">
    <property type="entry name" value="Znf_GATA"/>
</dbReference>
<proteinExistence type="predicted"/>
<feature type="region of interest" description="Disordered" evidence="7">
    <location>
        <begin position="25"/>
        <end position="52"/>
    </location>
</feature>
<dbReference type="GO" id="GO:0045944">
    <property type="term" value="P:positive regulation of transcription by RNA polymerase II"/>
    <property type="evidence" value="ECO:0007669"/>
    <property type="project" value="TreeGrafter"/>
</dbReference>
<dbReference type="RefSeq" id="XP_007327162.1">
    <property type="nucleotide sequence ID" value="XM_007327100.1"/>
</dbReference>
<dbReference type="CDD" id="cd00202">
    <property type="entry name" value="ZnF_GATA"/>
    <property type="match status" value="1"/>
</dbReference>
<evidence type="ECO:0000256" key="5">
    <source>
        <dbReference type="ARBA" id="ARBA00023242"/>
    </source>
</evidence>
<reference evidence="10" key="1">
    <citation type="journal article" date="2012" name="Proc. Natl. Acad. Sci. U.S.A.">
        <title>Genome sequence of the button mushroom Agaricus bisporus reveals mechanisms governing adaptation to a humic-rich ecological niche.</title>
        <authorList>
            <person name="Morin E."/>
            <person name="Kohler A."/>
            <person name="Baker A.R."/>
            <person name="Foulongne-Oriol M."/>
            <person name="Lombard V."/>
            <person name="Nagy L.G."/>
            <person name="Ohm R.A."/>
            <person name="Patyshakuliyeva A."/>
            <person name="Brun A."/>
            <person name="Aerts A.L."/>
            <person name="Bailey A.M."/>
            <person name="Billette C."/>
            <person name="Coutinho P.M."/>
            <person name="Deakin G."/>
            <person name="Doddapaneni H."/>
            <person name="Floudas D."/>
            <person name="Grimwood J."/>
            <person name="Hilden K."/>
            <person name="Kuees U."/>
            <person name="LaButti K.M."/>
            <person name="Lapidus A."/>
            <person name="Lindquist E.A."/>
            <person name="Lucas S.M."/>
            <person name="Murat C."/>
            <person name="Riley R.W."/>
            <person name="Salamov A.A."/>
            <person name="Schmutz J."/>
            <person name="Subramanian V."/>
            <person name="Woesten H.A.B."/>
            <person name="Xu J."/>
            <person name="Eastwood D.C."/>
            <person name="Foster G.D."/>
            <person name="Sonnenberg A.S."/>
            <person name="Cullen D."/>
            <person name="de Vries R.P."/>
            <person name="Lundell T."/>
            <person name="Hibbett D.S."/>
            <person name="Henrissat B."/>
            <person name="Burton K.S."/>
            <person name="Kerrigan R.W."/>
            <person name="Challen M.P."/>
            <person name="Grigoriev I.V."/>
            <person name="Martin F."/>
        </authorList>
    </citation>
    <scope>NUCLEOTIDE SEQUENCE [LARGE SCALE GENOMIC DNA]</scope>
    <source>
        <strain evidence="10">JB137-S8 / ATCC MYA-4627 / FGSC 10392</strain>
    </source>
</reference>
<dbReference type="Pfam" id="PF00320">
    <property type="entry name" value="GATA"/>
    <property type="match status" value="1"/>
</dbReference>
<gene>
    <name evidence="9" type="ORF">AGABI1DRAFT_36289</name>
</gene>
<dbReference type="PRINTS" id="PR00619">
    <property type="entry name" value="GATAZNFINGER"/>
</dbReference>
<dbReference type="SMART" id="SM00401">
    <property type="entry name" value="ZnF_GATA"/>
    <property type="match status" value="1"/>
</dbReference>
<evidence type="ECO:0000256" key="6">
    <source>
        <dbReference type="PROSITE-ProRule" id="PRU00094"/>
    </source>
</evidence>
<feature type="compositionally biased region" description="Polar residues" evidence="7">
    <location>
        <begin position="26"/>
        <end position="35"/>
    </location>
</feature>
<evidence type="ECO:0000256" key="4">
    <source>
        <dbReference type="ARBA" id="ARBA00022833"/>
    </source>
</evidence>
<dbReference type="InParanoid" id="K5X330"/>
<dbReference type="GeneID" id="18829184"/>
<dbReference type="OrthoDB" id="515401at2759"/>
<evidence type="ECO:0000256" key="3">
    <source>
        <dbReference type="ARBA" id="ARBA00022771"/>
    </source>
</evidence>
<dbReference type="InterPro" id="IPR013088">
    <property type="entry name" value="Znf_NHR/GATA"/>
</dbReference>
<evidence type="ECO:0000313" key="9">
    <source>
        <dbReference type="EMBL" id="EKM82226.1"/>
    </source>
</evidence>
<protein>
    <recommendedName>
        <fullName evidence="8">GATA-type domain-containing protein</fullName>
    </recommendedName>
</protein>
<keyword evidence="10" id="KW-1185">Reference proteome</keyword>
<accession>K5X330</accession>
<evidence type="ECO:0000256" key="2">
    <source>
        <dbReference type="ARBA" id="ARBA00022723"/>
    </source>
</evidence>
<dbReference type="GO" id="GO:0000122">
    <property type="term" value="P:negative regulation of transcription by RNA polymerase II"/>
    <property type="evidence" value="ECO:0007669"/>
    <property type="project" value="TreeGrafter"/>
</dbReference>
<dbReference type="PROSITE" id="PS00344">
    <property type="entry name" value="GATA_ZN_FINGER_1"/>
    <property type="match status" value="1"/>
</dbReference>
<dbReference type="KEGG" id="abp:AGABI1DRAFT36289"/>
<dbReference type="Gene3D" id="3.30.50.10">
    <property type="entry name" value="Erythroid Transcription Factor GATA-1, subunit A"/>
    <property type="match status" value="1"/>
</dbReference>
<evidence type="ECO:0000259" key="8">
    <source>
        <dbReference type="PROSITE" id="PS50114"/>
    </source>
</evidence>
<evidence type="ECO:0000256" key="1">
    <source>
        <dbReference type="ARBA" id="ARBA00004123"/>
    </source>
</evidence>
<dbReference type="GO" id="GO:0005634">
    <property type="term" value="C:nucleus"/>
    <property type="evidence" value="ECO:0007669"/>
    <property type="project" value="UniProtKB-SubCell"/>
</dbReference>
<keyword evidence="4" id="KW-0862">Zinc</keyword>
<name>K5X330_AGABU</name>
<keyword evidence="2" id="KW-0479">Metal-binding</keyword>
<comment type="subcellular location">
    <subcellularLocation>
        <location evidence="1">Nucleus</location>
    </subcellularLocation>
</comment>
<dbReference type="GO" id="GO:0000981">
    <property type="term" value="F:DNA-binding transcription factor activity, RNA polymerase II-specific"/>
    <property type="evidence" value="ECO:0007669"/>
    <property type="project" value="TreeGrafter"/>
</dbReference>
<dbReference type="GO" id="GO:0008270">
    <property type="term" value="F:zinc ion binding"/>
    <property type="evidence" value="ECO:0007669"/>
    <property type="project" value="UniProtKB-KW"/>
</dbReference>
<dbReference type="AlphaFoldDB" id="K5X330"/>
<dbReference type="OMA" id="ADGNSIC"/>
<dbReference type="STRING" id="597362.K5X330"/>
<dbReference type="HOGENOM" id="CLU_167716_0_0_1"/>
<keyword evidence="3 6" id="KW-0863">Zinc-finger</keyword>
<dbReference type="Proteomes" id="UP000008493">
    <property type="component" value="Unassembled WGS sequence"/>
</dbReference>
<sequence>MSPVVLETPVINMPNASIGSMARIQQFPSAQSEQPSNPPSETPNGTSNANVLAPGRSPCMNCGTTATPLWRRDADGNPVCNACGEFFLICLSRFIFSSGLRPSAVINFNHVIHVVTECSDCA</sequence>
<dbReference type="PANTHER" id="PTHR10071:SF281">
    <property type="entry name" value="BOX A-BINDING FACTOR-RELATED"/>
    <property type="match status" value="1"/>
</dbReference>
<evidence type="ECO:0000313" key="10">
    <source>
        <dbReference type="Proteomes" id="UP000008493"/>
    </source>
</evidence>
<dbReference type="EMBL" id="JH971387">
    <property type="protein sequence ID" value="EKM82226.1"/>
    <property type="molecule type" value="Genomic_DNA"/>
</dbReference>
<organism evidence="9 10">
    <name type="scientific">Agaricus bisporus var. burnettii (strain JB137-S8 / ATCC MYA-4627 / FGSC 10392)</name>
    <name type="common">White button mushroom</name>
    <dbReference type="NCBI Taxonomy" id="597362"/>
    <lineage>
        <taxon>Eukaryota</taxon>
        <taxon>Fungi</taxon>
        <taxon>Dikarya</taxon>
        <taxon>Basidiomycota</taxon>
        <taxon>Agaricomycotina</taxon>
        <taxon>Agaricomycetes</taxon>
        <taxon>Agaricomycetidae</taxon>
        <taxon>Agaricales</taxon>
        <taxon>Agaricineae</taxon>
        <taxon>Agaricaceae</taxon>
        <taxon>Agaricus</taxon>
    </lineage>
</organism>
<dbReference type="PANTHER" id="PTHR10071">
    <property type="entry name" value="TRANSCRIPTION FACTOR GATA FAMILY MEMBER"/>
    <property type="match status" value="1"/>
</dbReference>
<dbReference type="InterPro" id="IPR039355">
    <property type="entry name" value="Transcription_factor_GATA"/>
</dbReference>
<evidence type="ECO:0000256" key="7">
    <source>
        <dbReference type="SAM" id="MobiDB-lite"/>
    </source>
</evidence>
<keyword evidence="5" id="KW-0539">Nucleus</keyword>
<dbReference type="PROSITE" id="PS50114">
    <property type="entry name" value="GATA_ZN_FINGER_2"/>
    <property type="match status" value="1"/>
</dbReference>
<dbReference type="GO" id="GO:0000978">
    <property type="term" value="F:RNA polymerase II cis-regulatory region sequence-specific DNA binding"/>
    <property type="evidence" value="ECO:0007669"/>
    <property type="project" value="TreeGrafter"/>
</dbReference>
<feature type="domain" description="GATA-type" evidence="8">
    <location>
        <begin position="59"/>
        <end position="87"/>
    </location>
</feature>
<dbReference type="eggNOG" id="ENOG502RSEZ">
    <property type="taxonomic scope" value="Eukaryota"/>
</dbReference>